<evidence type="ECO:0000256" key="3">
    <source>
        <dbReference type="ARBA" id="ARBA00022723"/>
    </source>
</evidence>
<keyword evidence="5" id="KW-0496">Mitochondrion</keyword>
<name>A0A8J8NS41_HALGN</name>
<keyword evidence="6" id="KW-1015">Disulfide bond</keyword>
<feature type="binding site" evidence="8">
    <location>
        <position position="34"/>
    </location>
    <ligand>
        <name>Cu cation</name>
        <dbReference type="ChEBI" id="CHEBI:23378"/>
    </ligand>
</feature>
<comment type="subcellular location">
    <subcellularLocation>
        <location evidence="1">Mitochondrion intermembrane space</location>
    </subcellularLocation>
</comment>
<evidence type="ECO:0000256" key="6">
    <source>
        <dbReference type="ARBA" id="ARBA00023157"/>
    </source>
</evidence>
<dbReference type="SUPFAM" id="SSF47072">
    <property type="entry name" value="Cysteine alpha-hairpin motif"/>
    <property type="match status" value="1"/>
</dbReference>
<sequence>MESAPATQSLFQPGTVAPAEKKPTTGRSCQGVCCACRPIRVMRDNCLKNNEEFACISFVDAFKQCIDTKRAEVAARRAAQAAIAAANSDEIVQSAIANGQHGCGV</sequence>
<feature type="compositionally biased region" description="Polar residues" evidence="9">
    <location>
        <begin position="1"/>
        <end position="12"/>
    </location>
</feature>
<evidence type="ECO:0000256" key="7">
    <source>
        <dbReference type="ARBA" id="ARBA00023186"/>
    </source>
</evidence>
<dbReference type="AlphaFoldDB" id="A0A8J8NS41"/>
<proteinExistence type="inferred from homology"/>
<dbReference type="Gene3D" id="1.10.287.1130">
    <property type="entry name" value="CytochromE C oxidase copper chaperone"/>
    <property type="match status" value="1"/>
</dbReference>
<dbReference type="Pfam" id="PF05051">
    <property type="entry name" value="COX17"/>
    <property type="match status" value="1"/>
</dbReference>
<dbReference type="GO" id="GO:0016531">
    <property type="term" value="F:copper chaperone activity"/>
    <property type="evidence" value="ECO:0007669"/>
    <property type="project" value="InterPro"/>
</dbReference>
<dbReference type="InterPro" id="IPR009069">
    <property type="entry name" value="Cys_alpha_HP_mot_SF"/>
</dbReference>
<organism evidence="10 11">
    <name type="scientific">Halteria grandinella</name>
    <dbReference type="NCBI Taxonomy" id="5974"/>
    <lineage>
        <taxon>Eukaryota</taxon>
        <taxon>Sar</taxon>
        <taxon>Alveolata</taxon>
        <taxon>Ciliophora</taxon>
        <taxon>Intramacronucleata</taxon>
        <taxon>Spirotrichea</taxon>
        <taxon>Stichotrichia</taxon>
        <taxon>Sporadotrichida</taxon>
        <taxon>Halteriidae</taxon>
        <taxon>Halteria</taxon>
    </lineage>
</organism>
<evidence type="ECO:0000313" key="11">
    <source>
        <dbReference type="Proteomes" id="UP000785679"/>
    </source>
</evidence>
<dbReference type="GO" id="GO:0005758">
    <property type="term" value="C:mitochondrial intermembrane space"/>
    <property type="evidence" value="ECO:0007669"/>
    <property type="project" value="UniProtKB-SubCell"/>
</dbReference>
<comment type="caution">
    <text evidence="10">The sequence shown here is derived from an EMBL/GenBank/DDBJ whole genome shotgun (WGS) entry which is preliminary data.</text>
</comment>
<keyword evidence="3 8" id="KW-0479">Metal-binding</keyword>
<keyword evidence="11" id="KW-1185">Reference proteome</keyword>
<dbReference type="InterPro" id="IPR007745">
    <property type="entry name" value="Cyt_c_oxidase_Cu-chaperone"/>
</dbReference>
<dbReference type="EMBL" id="RRYP01006830">
    <property type="protein sequence ID" value="TNV80932.1"/>
    <property type="molecule type" value="Genomic_DNA"/>
</dbReference>
<evidence type="ECO:0000256" key="4">
    <source>
        <dbReference type="ARBA" id="ARBA00023008"/>
    </source>
</evidence>
<reference evidence="10" key="1">
    <citation type="submission" date="2019-06" db="EMBL/GenBank/DDBJ databases">
        <authorList>
            <person name="Zheng W."/>
        </authorList>
    </citation>
    <scope>NUCLEOTIDE SEQUENCE</scope>
    <source>
        <strain evidence="10">QDHG01</strain>
    </source>
</reference>
<evidence type="ECO:0000256" key="5">
    <source>
        <dbReference type="ARBA" id="ARBA00023128"/>
    </source>
</evidence>
<evidence type="ECO:0000256" key="1">
    <source>
        <dbReference type="ARBA" id="ARBA00004569"/>
    </source>
</evidence>
<accession>A0A8J8NS41</accession>
<dbReference type="GO" id="GO:0005507">
    <property type="term" value="F:copper ion binding"/>
    <property type="evidence" value="ECO:0007669"/>
    <property type="project" value="InterPro"/>
</dbReference>
<dbReference type="OrthoDB" id="1915887at2759"/>
<feature type="binding site" evidence="8">
    <location>
        <position position="33"/>
    </location>
    <ligand>
        <name>Cu cation</name>
        <dbReference type="ChEBI" id="CHEBI:23378"/>
    </ligand>
</feature>
<keyword evidence="7" id="KW-0143">Chaperone</keyword>
<evidence type="ECO:0000313" key="10">
    <source>
        <dbReference type="EMBL" id="TNV80932.1"/>
    </source>
</evidence>
<dbReference type="Proteomes" id="UP000785679">
    <property type="component" value="Unassembled WGS sequence"/>
</dbReference>
<protein>
    <submittedName>
        <fullName evidence="10">Uncharacterized protein</fullName>
    </submittedName>
</protein>
<comment type="similarity">
    <text evidence="2">Belongs to the COX17 family.</text>
</comment>
<feature type="region of interest" description="Disordered" evidence="9">
    <location>
        <begin position="1"/>
        <end position="28"/>
    </location>
</feature>
<keyword evidence="4 8" id="KW-0186">Copper</keyword>
<evidence type="ECO:0000256" key="9">
    <source>
        <dbReference type="SAM" id="MobiDB-lite"/>
    </source>
</evidence>
<gene>
    <name evidence="10" type="ORF">FGO68_gene4964</name>
</gene>
<evidence type="ECO:0000256" key="2">
    <source>
        <dbReference type="ARBA" id="ARBA00009241"/>
    </source>
</evidence>
<evidence type="ECO:0000256" key="8">
    <source>
        <dbReference type="PIRSR" id="PIRSR607745-1"/>
    </source>
</evidence>